<organism evidence="1 2">
    <name type="scientific">Serratia odorifera DSM 4582</name>
    <dbReference type="NCBI Taxonomy" id="667129"/>
    <lineage>
        <taxon>Bacteria</taxon>
        <taxon>Pseudomonadati</taxon>
        <taxon>Pseudomonadota</taxon>
        <taxon>Gammaproteobacteria</taxon>
        <taxon>Enterobacterales</taxon>
        <taxon>Yersiniaceae</taxon>
        <taxon>Serratia</taxon>
    </lineage>
</organism>
<comment type="caution">
    <text evidence="1">The sequence shown here is derived from an EMBL/GenBank/DDBJ whole genome shotgun (WGS) entry which is preliminary data.</text>
</comment>
<dbReference type="STRING" id="667129.HMPREF0758_0122"/>
<protein>
    <submittedName>
        <fullName evidence="1">Uncharacterized protein</fullName>
    </submittedName>
</protein>
<dbReference type="HOGENOM" id="CLU_3257728_0_0_6"/>
<reference evidence="1 2" key="1">
    <citation type="submission" date="2010-01" db="EMBL/GenBank/DDBJ databases">
        <authorList>
            <person name="Muzny D."/>
            <person name="Qin X."/>
            <person name="Deng J."/>
            <person name="Jiang H."/>
            <person name="Liu Y."/>
            <person name="Qu J."/>
            <person name="Song X.-Z."/>
            <person name="Zhang L."/>
            <person name="Thornton R."/>
            <person name="Coyle M."/>
            <person name="Francisco L."/>
            <person name="Jackson L."/>
            <person name="Javaid M."/>
            <person name="Korchina V."/>
            <person name="Kovar C."/>
            <person name="Mata R."/>
            <person name="Mathew T."/>
            <person name="Ngo R."/>
            <person name="Nguyen L."/>
            <person name="Nguyen N."/>
            <person name="Okwuonu G."/>
            <person name="Ongeri F."/>
            <person name="Pham C."/>
            <person name="Simmons D."/>
            <person name="Wilczek-Boney K."/>
            <person name="Hale W."/>
            <person name="Jakkamsetti A."/>
            <person name="Pham P."/>
            <person name="Ruth R."/>
            <person name="San Lucas F."/>
            <person name="Warren J."/>
            <person name="Zhang J."/>
            <person name="Zhao Z."/>
            <person name="Zhou C."/>
            <person name="Zhu D."/>
            <person name="Lee S."/>
            <person name="Bess C."/>
            <person name="Blankenburg K."/>
            <person name="Forbes L."/>
            <person name="Fu Q."/>
            <person name="Gubbala S."/>
            <person name="Hirani K."/>
            <person name="Jayaseelan J.C."/>
            <person name="Lara F."/>
            <person name="Munidasa M."/>
            <person name="Palculict T."/>
            <person name="Patil S."/>
            <person name="Pu L.-L."/>
            <person name="Saada N."/>
            <person name="Tang L."/>
            <person name="Weissenberger G."/>
            <person name="Zhu Y."/>
            <person name="Hemphill L."/>
            <person name="Shang Y."/>
            <person name="Youmans B."/>
            <person name="Ayvaz T."/>
            <person name="Ross M."/>
            <person name="Santibanez J."/>
            <person name="Aqrawi P."/>
            <person name="Gross S."/>
            <person name="Joshi V."/>
            <person name="Fowler G."/>
            <person name="Nazareth L."/>
            <person name="Reid J."/>
            <person name="Worley K."/>
            <person name="Petrosino J."/>
            <person name="Highlander S."/>
            <person name="Gibbs R."/>
        </authorList>
    </citation>
    <scope>NUCLEOTIDE SEQUENCE [LARGE SCALE GENOMIC DNA]</scope>
    <source>
        <strain evidence="1 2">DSM 4582</strain>
    </source>
</reference>
<evidence type="ECO:0000313" key="2">
    <source>
        <dbReference type="Proteomes" id="UP000005723"/>
    </source>
</evidence>
<name>D4DW22_SEROD</name>
<dbReference type="EMBL" id="ADBY01000012">
    <property type="protein sequence ID" value="EFE98077.1"/>
    <property type="molecule type" value="Genomic_DNA"/>
</dbReference>
<sequence>MLIFHPAQWLTSRYLAVRRDILPPATHTSRQKMPGMGAFHPQ</sequence>
<gene>
    <name evidence="1" type="ORF">HMPREF0758_0122</name>
</gene>
<keyword evidence="2" id="KW-1185">Reference proteome</keyword>
<dbReference type="Proteomes" id="UP000005723">
    <property type="component" value="Unassembled WGS sequence"/>
</dbReference>
<proteinExistence type="predicted"/>
<evidence type="ECO:0000313" key="1">
    <source>
        <dbReference type="EMBL" id="EFE98077.1"/>
    </source>
</evidence>
<accession>D4DW22</accession>
<dbReference type="AlphaFoldDB" id="D4DW22"/>